<gene>
    <name evidence="1" type="ORF">H8S61_05870</name>
</gene>
<keyword evidence="2" id="KW-1185">Reference proteome</keyword>
<name>A0ABR7BQ33_9ACTN</name>
<proteinExistence type="predicted"/>
<reference evidence="1 2" key="1">
    <citation type="submission" date="2020-08" db="EMBL/GenBank/DDBJ databases">
        <title>Genome public.</title>
        <authorList>
            <person name="Liu C."/>
            <person name="Sun Q."/>
        </authorList>
    </citation>
    <scope>NUCLEOTIDE SEQUENCE [LARGE SCALE GENOMIC DNA]</scope>
    <source>
        <strain evidence="1 2">NSJ-70</strain>
    </source>
</reference>
<dbReference type="Proteomes" id="UP000622448">
    <property type="component" value="Unassembled WGS sequence"/>
</dbReference>
<evidence type="ECO:0008006" key="3">
    <source>
        <dbReference type="Google" id="ProtNLM"/>
    </source>
</evidence>
<evidence type="ECO:0000313" key="2">
    <source>
        <dbReference type="Proteomes" id="UP000622448"/>
    </source>
</evidence>
<comment type="caution">
    <text evidence="1">The sequence shown here is derived from an EMBL/GenBank/DDBJ whole genome shotgun (WGS) entry which is preliminary data.</text>
</comment>
<dbReference type="RefSeq" id="WP_186938300.1">
    <property type="nucleotide sequence ID" value="NZ_JACOOA010000002.1"/>
</dbReference>
<evidence type="ECO:0000313" key="1">
    <source>
        <dbReference type="EMBL" id="MBC5583718.1"/>
    </source>
</evidence>
<sequence>MVYIDKDGGANLSNLVEKVSSERMKSSAFDRLPKTEGWLAGGFFSGVDFRLATKNISSHFEKCQSITSRIKEFAPNINSFWNEHADTFEKIQSVAQGLNQTIAFVDCCKKTEWPIYWDGSKEFEEEIAGIAAWSEDESQLKASVTEAVLSYYANSKLDEIGDRWSKSSLVNAGQLTMMKDALKKHEAGDYLASTTLLMCLFDGLVTKFCTTALESGLLSDEDFDFVLEHHNLRKRSNMKLPARAKVTSLVFCTSGGVLHWDASSEYITNTILTGRDDWEGLAAANPLRNKICHGLQTNHGTIVHSLKAILASDLILRLGVIVEAALLEESE</sequence>
<dbReference type="EMBL" id="JACOOA010000002">
    <property type="protein sequence ID" value="MBC5583718.1"/>
    <property type="molecule type" value="Genomic_DNA"/>
</dbReference>
<accession>A0ABR7BQ33</accession>
<protein>
    <recommendedName>
        <fullName evidence="3">RiboL-PSP-HEPN domain-containing protein</fullName>
    </recommendedName>
</protein>
<organism evidence="1 2">
    <name type="scientific">Eggerthella hominis</name>
    <dbReference type="NCBI Taxonomy" id="2763043"/>
    <lineage>
        <taxon>Bacteria</taxon>
        <taxon>Bacillati</taxon>
        <taxon>Actinomycetota</taxon>
        <taxon>Coriobacteriia</taxon>
        <taxon>Eggerthellales</taxon>
        <taxon>Eggerthellaceae</taxon>
        <taxon>Eggerthella</taxon>
    </lineage>
</organism>